<feature type="region of interest" description="Disordered" evidence="1">
    <location>
        <begin position="1179"/>
        <end position="1276"/>
    </location>
</feature>
<feature type="compositionally biased region" description="Polar residues" evidence="1">
    <location>
        <begin position="836"/>
        <end position="858"/>
    </location>
</feature>
<feature type="compositionally biased region" description="Polar residues" evidence="1">
    <location>
        <begin position="665"/>
        <end position="687"/>
    </location>
</feature>
<feature type="compositionally biased region" description="Pro residues" evidence="1">
    <location>
        <begin position="1267"/>
        <end position="1276"/>
    </location>
</feature>
<accession>A0A0D7AGG2</accession>
<feature type="compositionally biased region" description="Polar residues" evidence="1">
    <location>
        <begin position="496"/>
        <end position="505"/>
    </location>
</feature>
<feature type="compositionally biased region" description="Polar residues" evidence="1">
    <location>
        <begin position="310"/>
        <end position="345"/>
    </location>
</feature>
<protein>
    <submittedName>
        <fullName evidence="2">Uncharacterized protein</fullName>
    </submittedName>
</protein>
<feature type="compositionally biased region" description="Low complexity" evidence="1">
    <location>
        <begin position="1185"/>
        <end position="1197"/>
    </location>
</feature>
<feature type="region of interest" description="Disordered" evidence="1">
    <location>
        <begin position="104"/>
        <end position="194"/>
    </location>
</feature>
<feature type="compositionally biased region" description="Gly residues" evidence="1">
    <location>
        <begin position="951"/>
        <end position="960"/>
    </location>
</feature>
<evidence type="ECO:0000313" key="3">
    <source>
        <dbReference type="Proteomes" id="UP000054144"/>
    </source>
</evidence>
<keyword evidence="3" id="KW-1185">Reference proteome</keyword>
<feature type="compositionally biased region" description="Low complexity" evidence="1">
    <location>
        <begin position="293"/>
        <end position="302"/>
    </location>
</feature>
<feature type="compositionally biased region" description="Polar residues" evidence="1">
    <location>
        <begin position="268"/>
        <end position="277"/>
    </location>
</feature>
<feature type="compositionally biased region" description="Low complexity" evidence="1">
    <location>
        <begin position="805"/>
        <end position="819"/>
    </location>
</feature>
<feature type="compositionally biased region" description="Low complexity" evidence="1">
    <location>
        <begin position="533"/>
        <end position="544"/>
    </location>
</feature>
<feature type="compositionally biased region" description="Polar residues" evidence="1">
    <location>
        <begin position="1240"/>
        <end position="1255"/>
    </location>
</feature>
<feature type="region of interest" description="Disordered" evidence="1">
    <location>
        <begin position="658"/>
        <end position="746"/>
    </location>
</feature>
<evidence type="ECO:0000256" key="1">
    <source>
        <dbReference type="SAM" id="MobiDB-lite"/>
    </source>
</evidence>
<feature type="compositionally biased region" description="Acidic residues" evidence="1">
    <location>
        <begin position="360"/>
        <end position="373"/>
    </location>
</feature>
<feature type="compositionally biased region" description="Low complexity" evidence="1">
    <location>
        <begin position="912"/>
        <end position="922"/>
    </location>
</feature>
<gene>
    <name evidence="2" type="ORF">FISHEDRAFT_71562</name>
</gene>
<dbReference type="EMBL" id="KN881675">
    <property type="protein sequence ID" value="KIY50517.1"/>
    <property type="molecule type" value="Genomic_DNA"/>
</dbReference>
<feature type="compositionally biased region" description="Low complexity" evidence="1">
    <location>
        <begin position="439"/>
        <end position="449"/>
    </location>
</feature>
<proteinExistence type="predicted"/>
<feature type="compositionally biased region" description="Polar residues" evidence="1">
    <location>
        <begin position="23"/>
        <end position="50"/>
    </location>
</feature>
<sequence length="1276" mass="134290">MHFGLFSNKHRKPVSKEPAASSPPLSVATNDDATTFSSDSRASPGTSASRSPAAEYVQPDIRSPTAPNGQRHEPYHSSIYPTVAASSSRLKLPFTRGRKVFASASASGASGSVISLNTSNDVLAPPPVPNYISRRSTTGVSDVASEELTPPRKSAIFRRYGDSHNLSTRSLPSDGPPRGSQLSASSTPTPKKISLFHWSKSAPSSAFKVASAKSKSDTPPQLDLPEPSSSFNLKSFRHLGPPSSATSSSSVISTPSPAVPLSRPRNLSVASDSSQRISVAAFREAQARRSMAGSPSPSFRSPSPGPGNMTRGTLNTNERPMLSQSPRSNRAYSRPVANSGTSPVQSIPRRSFSPYRSESEESADDESQEDDSSDSAIHALGRKRTITQRRPGLLGGKSVSENDHGFPLSNPSRVRPGFAPPPRSQSVMLNDVEVKEQARSSATPRSSSSLGTYQQGPRQRASVSTSALSPNAAAKRASIIAQRTSDGPGSHHRRSSTVTDLQSAIAQRKTDSGSESDDSDDMPLAKLRPPMRPSSAASTSSRGSLNTRKPLLDINEITSRKPETAVRRTTNDEAFTSQGTLLSGSRTVVGDVKRAHLSLSGDSGPSIPLKFVSPSSSPTKTSITLPAHANTWEVGSSNAATAMPASTARAAARQPLRRFIDQPSAPESNSGREPLTTRLTRVFQNPASTSDDESSSSSSSSEEQESSRPKHESQTTVVARPASEQRKSTSDAKTMHKPAVFPSASTATDSDVDEYLLAALGGGVRLITRYGEDEAASPAAKKSGRTPSLSDLRSEEASPGSAQPVTNTATATTIVATSPLPIPPIPIKRRMPAPSFSVTSRPRSMTLSATSESPTSPTMPIPKSSGSKEFLPPRAPVPSSSPSVRPRSTSMAQVVSPPQVAPFKPFATRMESPASSTGDSSSGRAPLTPRDGSDVGSDNRTNGSSQPKGTWGSGVSGLGMNGPRSNYGRRSVTFSVDDDAKIKSNGKSTFSPRKEEQRRNERRRTEAKAAIELGNVINGPGPVVSDDNDHPTVPSFDPRMSMVNPMMSMNMGMGFPATSGTGGWGMWPPGQMYSPSNVMMPPPTDPAMMAAHQQAMMYAKQAYQMMVAQQAMVAAGEEWERGSAYGGGGSVYGGSVYGGGSPPAIPQYNMRMSMAGGMWGTPGMFPGGAGMRTGMYAQSEVAGPSSSRNNNRSSSRSEIGGPTIRSALKTGQAKTGPSGYVSRESGYAPPVPSMPASSSTNLPATTRPRTTSQPGVSPGPHGVARRAPPPSSWKRR</sequence>
<reference evidence="2 3" key="1">
    <citation type="journal article" date="2015" name="Fungal Genet. Biol.">
        <title>Evolution of novel wood decay mechanisms in Agaricales revealed by the genome sequences of Fistulina hepatica and Cylindrobasidium torrendii.</title>
        <authorList>
            <person name="Floudas D."/>
            <person name="Held B.W."/>
            <person name="Riley R."/>
            <person name="Nagy L.G."/>
            <person name="Koehler G."/>
            <person name="Ransdell A.S."/>
            <person name="Younus H."/>
            <person name="Chow J."/>
            <person name="Chiniquy J."/>
            <person name="Lipzen A."/>
            <person name="Tritt A."/>
            <person name="Sun H."/>
            <person name="Haridas S."/>
            <person name="LaButti K."/>
            <person name="Ohm R.A."/>
            <person name="Kues U."/>
            <person name="Blanchette R.A."/>
            <person name="Grigoriev I.V."/>
            <person name="Minto R.E."/>
            <person name="Hibbett D.S."/>
        </authorList>
    </citation>
    <scope>NUCLEOTIDE SEQUENCE [LARGE SCALE GENOMIC DNA]</scope>
    <source>
        <strain evidence="2 3">ATCC 64428</strain>
    </source>
</reference>
<dbReference type="OrthoDB" id="2687738at2759"/>
<feature type="compositionally biased region" description="Low complexity" evidence="1">
    <location>
        <begin position="241"/>
        <end position="260"/>
    </location>
</feature>
<dbReference type="AlphaFoldDB" id="A0A0D7AGG2"/>
<feature type="compositionally biased region" description="Polar residues" evidence="1">
    <location>
        <begin position="936"/>
        <end position="948"/>
    </location>
</feature>
<feature type="compositionally biased region" description="Low complexity" evidence="1">
    <location>
        <begin position="877"/>
        <end position="890"/>
    </location>
</feature>
<feature type="compositionally biased region" description="Basic and acidic residues" evidence="1">
    <location>
        <begin position="723"/>
        <end position="734"/>
    </location>
</feature>
<feature type="compositionally biased region" description="Polar residues" evidence="1">
    <location>
        <begin position="450"/>
        <end position="469"/>
    </location>
</feature>
<feature type="compositionally biased region" description="Polar residues" evidence="1">
    <location>
        <begin position="180"/>
        <end position="189"/>
    </location>
</feature>
<feature type="compositionally biased region" description="Basic and acidic residues" evidence="1">
    <location>
        <begin position="992"/>
        <end position="1004"/>
    </location>
</feature>
<name>A0A0D7AGG2_9AGAR</name>
<feature type="region of interest" description="Disordered" evidence="1">
    <location>
        <begin position="207"/>
        <end position="550"/>
    </location>
</feature>
<feature type="region of interest" description="Disordered" evidence="1">
    <location>
        <begin position="773"/>
        <end position="1004"/>
    </location>
</feature>
<evidence type="ECO:0000313" key="2">
    <source>
        <dbReference type="EMBL" id="KIY50517.1"/>
    </source>
</evidence>
<feature type="region of interest" description="Disordered" evidence="1">
    <location>
        <begin position="1"/>
        <end position="80"/>
    </location>
</feature>
<organism evidence="2 3">
    <name type="scientific">Fistulina hepatica ATCC 64428</name>
    <dbReference type="NCBI Taxonomy" id="1128425"/>
    <lineage>
        <taxon>Eukaryota</taxon>
        <taxon>Fungi</taxon>
        <taxon>Dikarya</taxon>
        <taxon>Basidiomycota</taxon>
        <taxon>Agaricomycotina</taxon>
        <taxon>Agaricomycetes</taxon>
        <taxon>Agaricomycetidae</taxon>
        <taxon>Agaricales</taxon>
        <taxon>Fistulinaceae</taxon>
        <taxon>Fistulina</taxon>
    </lineage>
</organism>
<dbReference type="Proteomes" id="UP000054144">
    <property type="component" value="Unassembled WGS sequence"/>
</dbReference>